<dbReference type="Gene3D" id="2.60.40.10">
    <property type="entry name" value="Immunoglobulins"/>
    <property type="match status" value="1"/>
</dbReference>
<dbReference type="PROSITE" id="PS50853">
    <property type="entry name" value="FN3"/>
    <property type="match status" value="1"/>
</dbReference>
<evidence type="ECO:0000256" key="2">
    <source>
        <dbReference type="ARBA" id="ARBA00023326"/>
    </source>
</evidence>
<keyword evidence="2" id="KW-0119">Carbohydrate metabolism</keyword>
<dbReference type="SUPFAM" id="SSF49265">
    <property type="entry name" value="Fibronectin type III"/>
    <property type="match status" value="1"/>
</dbReference>
<dbReference type="OrthoDB" id="5100464at2"/>
<dbReference type="Proteomes" id="UP000237983">
    <property type="component" value="Unassembled WGS sequence"/>
</dbReference>
<evidence type="ECO:0000313" key="6">
    <source>
        <dbReference type="Proteomes" id="UP000237983"/>
    </source>
</evidence>
<feature type="signal peptide" evidence="3">
    <location>
        <begin position="1"/>
        <end position="24"/>
    </location>
</feature>
<organism evidence="5 6">
    <name type="scientific">Glaciihabitans tibetensis</name>
    <dbReference type="NCBI Taxonomy" id="1266600"/>
    <lineage>
        <taxon>Bacteria</taxon>
        <taxon>Bacillati</taxon>
        <taxon>Actinomycetota</taxon>
        <taxon>Actinomycetes</taxon>
        <taxon>Micrococcales</taxon>
        <taxon>Microbacteriaceae</taxon>
        <taxon>Glaciihabitans</taxon>
    </lineage>
</organism>
<keyword evidence="2" id="KW-0624">Polysaccharide degradation</keyword>
<dbReference type="SMART" id="SM00458">
    <property type="entry name" value="RICIN"/>
    <property type="match status" value="1"/>
</dbReference>
<evidence type="ECO:0000256" key="1">
    <source>
        <dbReference type="ARBA" id="ARBA00023295"/>
    </source>
</evidence>
<dbReference type="RefSeq" id="WP_106215019.1">
    <property type="nucleotide sequence ID" value="NZ_PVTL01000012.1"/>
</dbReference>
<dbReference type="GO" id="GO:0000272">
    <property type="term" value="P:polysaccharide catabolic process"/>
    <property type="evidence" value="ECO:0007669"/>
    <property type="project" value="UniProtKB-KW"/>
</dbReference>
<dbReference type="EMBL" id="PVTL01000012">
    <property type="protein sequence ID" value="PRY64671.1"/>
    <property type="molecule type" value="Genomic_DNA"/>
</dbReference>
<dbReference type="AlphaFoldDB" id="A0A2T0V3D8"/>
<keyword evidence="1" id="KW-0378">Hydrolase</keyword>
<dbReference type="InterPro" id="IPR013783">
    <property type="entry name" value="Ig-like_fold"/>
</dbReference>
<protein>
    <submittedName>
        <fullName evidence="5">Ricin-type beta-trefoil lectin protein</fullName>
    </submittedName>
</protein>
<sequence length="422" mass="43254">MRKSIIAFGIVLFLVLAGTGTAAALWSSQGTTTATVSAATMGISQTGFSALAVDYNATTTSKVAPITVTNTGTVASTYTLLLHASSSSGIATNVLLQPAPAVTTVAACTSAATFAGSYNWTTLPEFSGTLAAGASLVFCFKSSMTTSQITATGGQSMVGTITLTSTSTTVGDTWSAAAPEATVTQTAADIAAPSRPGTPTFSNTSGYSTTVSWGASSDNVGVASYALYRDNQLVKSGVTSPYLDAALTRNTPYSYTIRAVDAAGNTSWSSAASVRTLNIDSTIWLSVKSASVQSKCVDVLNASTASGTPIHFFDCNFSANQAWNFQQLGDGSYRVYPAHAMGTSWALPQNGGGYAQVVTWDNAATSKWTARPVGTSGTQFQFVNVSTGTCLTGVAEQNGRLYSGACASPSVPSQVFTLTPAR</sequence>
<keyword evidence="5" id="KW-0430">Lectin</keyword>
<comment type="caution">
    <text evidence="5">The sequence shown here is derived from an EMBL/GenBank/DDBJ whole genome shotgun (WGS) entry which is preliminary data.</text>
</comment>
<dbReference type="GO" id="GO:0016798">
    <property type="term" value="F:hydrolase activity, acting on glycosyl bonds"/>
    <property type="evidence" value="ECO:0007669"/>
    <property type="project" value="UniProtKB-KW"/>
</dbReference>
<gene>
    <name evidence="5" type="ORF">B0I08_11256</name>
</gene>
<dbReference type="InterPro" id="IPR003961">
    <property type="entry name" value="FN3_dom"/>
</dbReference>
<dbReference type="SUPFAM" id="SSF50370">
    <property type="entry name" value="Ricin B-like lectins"/>
    <property type="match status" value="1"/>
</dbReference>
<dbReference type="SMART" id="SM00060">
    <property type="entry name" value="FN3"/>
    <property type="match status" value="1"/>
</dbReference>
<evidence type="ECO:0000259" key="4">
    <source>
        <dbReference type="PROSITE" id="PS50853"/>
    </source>
</evidence>
<dbReference type="Pfam" id="PF00652">
    <property type="entry name" value="Ricin_B_lectin"/>
    <property type="match status" value="1"/>
</dbReference>
<dbReference type="InterPro" id="IPR000772">
    <property type="entry name" value="Ricin_B_lectin"/>
</dbReference>
<dbReference type="CDD" id="cd00161">
    <property type="entry name" value="beta-trefoil_Ricin-like"/>
    <property type="match status" value="1"/>
</dbReference>
<accession>A0A2T0V3D8</accession>
<dbReference type="CDD" id="cd00063">
    <property type="entry name" value="FN3"/>
    <property type="match status" value="1"/>
</dbReference>
<name>A0A2T0V3D8_9MICO</name>
<dbReference type="Gene3D" id="2.80.10.50">
    <property type="match status" value="1"/>
</dbReference>
<dbReference type="InterPro" id="IPR035992">
    <property type="entry name" value="Ricin_B-like_lectins"/>
</dbReference>
<keyword evidence="1" id="KW-0326">Glycosidase</keyword>
<dbReference type="InterPro" id="IPR036116">
    <property type="entry name" value="FN3_sf"/>
</dbReference>
<keyword evidence="3" id="KW-0732">Signal</keyword>
<feature type="domain" description="Fibronectin type-III" evidence="4">
    <location>
        <begin position="195"/>
        <end position="279"/>
    </location>
</feature>
<dbReference type="PROSITE" id="PS50231">
    <property type="entry name" value="RICIN_B_LECTIN"/>
    <property type="match status" value="1"/>
</dbReference>
<dbReference type="GO" id="GO:0030246">
    <property type="term" value="F:carbohydrate binding"/>
    <property type="evidence" value="ECO:0007669"/>
    <property type="project" value="UniProtKB-KW"/>
</dbReference>
<evidence type="ECO:0000256" key="3">
    <source>
        <dbReference type="SAM" id="SignalP"/>
    </source>
</evidence>
<proteinExistence type="predicted"/>
<keyword evidence="6" id="KW-1185">Reference proteome</keyword>
<feature type="chain" id="PRO_5015566231" evidence="3">
    <location>
        <begin position="25"/>
        <end position="422"/>
    </location>
</feature>
<reference evidence="5 6" key="1">
    <citation type="submission" date="2018-03" db="EMBL/GenBank/DDBJ databases">
        <title>Genomic Encyclopedia of Type Strains, Phase III (KMG-III): the genomes of soil and plant-associated and newly described type strains.</title>
        <authorList>
            <person name="Whitman W."/>
        </authorList>
    </citation>
    <scope>NUCLEOTIDE SEQUENCE [LARGE SCALE GENOMIC DNA]</scope>
    <source>
        <strain evidence="5 6">CGMCC 1.12484</strain>
    </source>
</reference>
<evidence type="ECO:0000313" key="5">
    <source>
        <dbReference type="EMBL" id="PRY64671.1"/>
    </source>
</evidence>